<evidence type="ECO:0000313" key="1">
    <source>
        <dbReference type="EMBL" id="KAL0930345.1"/>
    </source>
</evidence>
<reference evidence="1 2" key="1">
    <citation type="journal article" date="2020" name="Phytopathology">
        <title>Genome Sequence Resources of Colletotrichum truncatum, C. plurivorum, C. musicola, and C. sojae: Four Species Pathogenic to Soybean (Glycine max).</title>
        <authorList>
            <person name="Rogerio F."/>
            <person name="Boufleur T.R."/>
            <person name="Ciampi-Guillardi M."/>
            <person name="Sukno S.A."/>
            <person name="Thon M.R."/>
            <person name="Massola Junior N.S."/>
            <person name="Baroncelli R."/>
        </authorList>
    </citation>
    <scope>NUCLEOTIDE SEQUENCE [LARGE SCALE GENOMIC DNA]</scope>
    <source>
        <strain evidence="1 2">CMES1059</strain>
    </source>
</reference>
<evidence type="ECO:0000313" key="2">
    <source>
        <dbReference type="Proteomes" id="UP000805649"/>
    </source>
</evidence>
<keyword evidence="2" id="KW-1185">Reference proteome</keyword>
<organism evidence="1 2">
    <name type="scientific">Colletotrichum truncatum</name>
    <name type="common">Anthracnose fungus</name>
    <name type="synonym">Colletotrichum capsici</name>
    <dbReference type="NCBI Taxonomy" id="5467"/>
    <lineage>
        <taxon>Eukaryota</taxon>
        <taxon>Fungi</taxon>
        <taxon>Dikarya</taxon>
        <taxon>Ascomycota</taxon>
        <taxon>Pezizomycotina</taxon>
        <taxon>Sordariomycetes</taxon>
        <taxon>Hypocreomycetidae</taxon>
        <taxon>Glomerellales</taxon>
        <taxon>Glomerellaceae</taxon>
        <taxon>Colletotrichum</taxon>
        <taxon>Colletotrichum truncatum species complex</taxon>
    </lineage>
</organism>
<dbReference type="Proteomes" id="UP000805649">
    <property type="component" value="Unassembled WGS sequence"/>
</dbReference>
<name>A0ACC3YEU8_COLTU</name>
<sequence>MNTIHKTGEEFRLACRSGSFTHPTAGQAPTYLQANLIILPKCYADDFRLLCHRNPVPCPLLAESESPGDFKKLKSYVHSLDGKRVIPVAKEIDLRHDFPRYRVYKNSKHVAVHSVSEPLNVSDQWLSDHVGFLVGCSFSFERALHEAGLTPQHITHNRNVPIYRTTIPLCPAGAFTGATYVVSMRPYKSSDIEKVRDITRPFVTTHGEPMAWGWDGAQRLGIKDITKPDWGDAALQPDGKTVFERDDGEYVPVFWGCGVTPQEAVMRANLKGTVMGHAPGHMIVLDVQEDEIFPL</sequence>
<dbReference type="EMBL" id="VUJX02000011">
    <property type="protein sequence ID" value="KAL0930345.1"/>
    <property type="molecule type" value="Genomic_DNA"/>
</dbReference>
<protein>
    <submittedName>
        <fullName evidence="1">DUF1445 domain protein</fullName>
    </submittedName>
</protein>
<accession>A0ACC3YEU8</accession>
<proteinExistence type="predicted"/>
<comment type="caution">
    <text evidence="1">The sequence shown here is derived from an EMBL/GenBank/DDBJ whole genome shotgun (WGS) entry which is preliminary data.</text>
</comment>
<gene>
    <name evidence="1" type="ORF">CTRU02_214420</name>
</gene>